<comment type="caution">
    <text evidence="2">The sequence shown here is derived from an EMBL/GenBank/DDBJ whole genome shotgun (WGS) entry which is preliminary data.</text>
</comment>
<keyword evidence="1" id="KW-0812">Transmembrane</keyword>
<evidence type="ECO:0000313" key="3">
    <source>
        <dbReference type="Proteomes" id="UP000003416"/>
    </source>
</evidence>
<feature type="transmembrane region" description="Helical" evidence="1">
    <location>
        <begin position="12"/>
        <end position="36"/>
    </location>
</feature>
<evidence type="ECO:0000313" key="2">
    <source>
        <dbReference type="EMBL" id="EGF56232.1"/>
    </source>
</evidence>
<reference evidence="2 3" key="1">
    <citation type="submission" date="2011-02" db="EMBL/GenBank/DDBJ databases">
        <authorList>
            <person name="Weinstock G."/>
            <person name="Sodergren E."/>
            <person name="Clifton S."/>
            <person name="Fulton L."/>
            <person name="Fulton B."/>
            <person name="Courtney L."/>
            <person name="Fronick C."/>
            <person name="Harrison M."/>
            <person name="Strong C."/>
            <person name="Farmer C."/>
            <person name="Delahaunty K."/>
            <person name="Markovic C."/>
            <person name="Hall O."/>
            <person name="Minx P."/>
            <person name="Tomlinson C."/>
            <person name="Mitreva M."/>
            <person name="Hou S."/>
            <person name="Chen J."/>
            <person name="Wollam A."/>
            <person name="Pepin K.H."/>
            <person name="Johnson M."/>
            <person name="Bhonagiri V."/>
            <person name="Zhang X."/>
            <person name="Suruliraj S."/>
            <person name="Warren W."/>
            <person name="Chinwalla A."/>
            <person name="Mardis E.R."/>
            <person name="Wilson R.K."/>
        </authorList>
    </citation>
    <scope>NUCLEOTIDE SEQUENCE [LARGE SCALE GENOMIC DNA]</scope>
    <source>
        <strain evidence="2 3">YIT 12057</strain>
    </source>
</reference>
<dbReference type="STRING" id="763034.HMPREF9446_02358"/>
<feature type="transmembrane region" description="Helical" evidence="1">
    <location>
        <begin position="256"/>
        <end position="279"/>
    </location>
</feature>
<feature type="transmembrane region" description="Helical" evidence="1">
    <location>
        <begin position="186"/>
        <end position="202"/>
    </location>
</feature>
<accession>F3PUD5</accession>
<keyword evidence="1" id="KW-0472">Membrane</keyword>
<dbReference type="PANTHER" id="PTHR34219">
    <property type="entry name" value="IRON-REGULATED INNER MEMBRANE PROTEIN-RELATED"/>
    <property type="match status" value="1"/>
</dbReference>
<dbReference type="EMBL" id="AFBN01000043">
    <property type="protein sequence ID" value="EGF56232.1"/>
    <property type="molecule type" value="Genomic_DNA"/>
</dbReference>
<protein>
    <submittedName>
        <fullName evidence="2">PepSY domain protein</fullName>
    </submittedName>
</protein>
<evidence type="ECO:0000256" key="1">
    <source>
        <dbReference type="SAM" id="Phobius"/>
    </source>
</evidence>
<keyword evidence="1" id="KW-1133">Transmembrane helix</keyword>
<name>F3PUD5_9BACE</name>
<dbReference type="Proteomes" id="UP000003416">
    <property type="component" value="Unassembled WGS sequence"/>
</dbReference>
<dbReference type="HOGENOM" id="CLU_043268_0_0_10"/>
<proteinExistence type="predicted"/>
<keyword evidence="3" id="KW-1185">Reference proteome</keyword>
<dbReference type="PANTHER" id="PTHR34219:SF6">
    <property type="entry name" value="BLR3280 PROTEIN"/>
    <property type="match status" value="1"/>
</dbReference>
<sequence>MMNVITQLMYSIHRILGTLLCILFLMWFLSAFVMMYHRFPRVNAKEKLQKQEVLSASGDSLPDIAAVIARLPHKEQVRKLTLNRKFGQTFFHVRTGKGEYNLPLNPSDSLLPTDSKYIHRIAALWCPAPIVHIDTVNSPDQWIPFGELKKEMPIYKIYFADDAGTQLYLSSRNGEALQFSNRNERFWAWLGAIPHWVYFTWLRQDTALWNKTVIWLSGMGCVMVIAGIWVTIDVWRKTRRNRYHRFSPYRKKWYHWHYLTGIFFGIFVLTFTFSGMMSVADIPEWIHKPALKTNPIRTLHAHAPRPEHYTLDYRRIIAAYPQALQIEWSNFREHPYYTVKDGKTEFYIDATDSLPRPLHLSEDEIRRGIESIYASDSTGANAPIPIRMSLLGHFETYYRDMSNMYRERPQLPVWKTVVEDADRSIYYIHPETGIIRHVDTSSRWKYWSYTALHRMRLPGLNSNAALRKTVLWILLLGGSAVSVTGVALSINYLRRKCRRKRKSERYIQR</sequence>
<feature type="transmembrane region" description="Helical" evidence="1">
    <location>
        <begin position="214"/>
        <end position="235"/>
    </location>
</feature>
<organism evidence="2 3">
    <name type="scientific">Bacteroides fluxus YIT 12057</name>
    <dbReference type="NCBI Taxonomy" id="763034"/>
    <lineage>
        <taxon>Bacteria</taxon>
        <taxon>Pseudomonadati</taxon>
        <taxon>Bacteroidota</taxon>
        <taxon>Bacteroidia</taxon>
        <taxon>Bacteroidales</taxon>
        <taxon>Bacteroidaceae</taxon>
        <taxon>Bacteroides</taxon>
    </lineage>
</organism>
<dbReference type="eggNOG" id="COG3182">
    <property type="taxonomic scope" value="Bacteria"/>
</dbReference>
<gene>
    <name evidence="2" type="ORF">HMPREF9446_02358</name>
</gene>
<feature type="transmembrane region" description="Helical" evidence="1">
    <location>
        <begin position="470"/>
        <end position="493"/>
    </location>
</feature>
<dbReference type="InterPro" id="IPR005625">
    <property type="entry name" value="PepSY-ass_TM"/>
</dbReference>
<dbReference type="AlphaFoldDB" id="F3PUD5"/>